<evidence type="ECO:0000313" key="2">
    <source>
        <dbReference type="EMBL" id="OEH77123.1"/>
    </source>
</evidence>
<feature type="region of interest" description="Disordered" evidence="1">
    <location>
        <begin position="69"/>
        <end position="104"/>
    </location>
</feature>
<dbReference type="VEuPathDB" id="ToxoDB:LOC34618024"/>
<reference evidence="2 3" key="1">
    <citation type="journal article" date="2016" name="BMC Genomics">
        <title>Comparative genomics reveals Cyclospora cayetanensis possesses coccidia-like metabolism and invasion components but unique surface antigens.</title>
        <authorList>
            <person name="Liu S."/>
            <person name="Wang L."/>
            <person name="Zheng H."/>
            <person name="Xu Z."/>
            <person name="Roellig D.M."/>
            <person name="Li N."/>
            <person name="Frace M.A."/>
            <person name="Tang K."/>
            <person name="Arrowood M.J."/>
            <person name="Moss D.M."/>
            <person name="Zhang L."/>
            <person name="Feng Y."/>
            <person name="Xiao L."/>
        </authorList>
    </citation>
    <scope>NUCLEOTIDE SEQUENCE [LARGE SCALE GENOMIC DNA]</scope>
    <source>
        <strain evidence="2 3">CHN_HEN01</strain>
    </source>
</reference>
<organism evidence="2 3">
    <name type="scientific">Cyclospora cayetanensis</name>
    <dbReference type="NCBI Taxonomy" id="88456"/>
    <lineage>
        <taxon>Eukaryota</taxon>
        <taxon>Sar</taxon>
        <taxon>Alveolata</taxon>
        <taxon>Apicomplexa</taxon>
        <taxon>Conoidasida</taxon>
        <taxon>Coccidia</taxon>
        <taxon>Eucoccidiorida</taxon>
        <taxon>Eimeriorina</taxon>
        <taxon>Eimeriidae</taxon>
        <taxon>Cyclospora</taxon>
    </lineage>
</organism>
<proteinExistence type="predicted"/>
<dbReference type="Proteomes" id="UP000095192">
    <property type="component" value="Unassembled WGS sequence"/>
</dbReference>
<dbReference type="InParanoid" id="A0A1D3D117"/>
<dbReference type="InterPro" id="IPR027417">
    <property type="entry name" value="P-loop_NTPase"/>
</dbReference>
<feature type="compositionally biased region" description="Low complexity" evidence="1">
    <location>
        <begin position="35"/>
        <end position="45"/>
    </location>
</feature>
<keyword evidence="3" id="KW-1185">Reference proteome</keyword>
<dbReference type="AlphaFoldDB" id="A0A1D3D117"/>
<comment type="caution">
    <text evidence="2">The sequence shown here is derived from an EMBL/GenBank/DDBJ whole genome shotgun (WGS) entry which is preliminary data.</text>
</comment>
<feature type="region of interest" description="Disordered" evidence="1">
    <location>
        <begin position="1"/>
        <end position="45"/>
    </location>
</feature>
<dbReference type="Gene3D" id="3.40.50.300">
    <property type="entry name" value="P-loop containing nucleotide triphosphate hydrolases"/>
    <property type="match status" value="1"/>
</dbReference>
<protein>
    <submittedName>
        <fullName evidence="2">Uncharacterized protein</fullName>
    </submittedName>
</protein>
<dbReference type="VEuPathDB" id="ToxoDB:cyc_05020"/>
<name>A0A1D3D117_9EIME</name>
<gene>
    <name evidence="2" type="ORF">cyc_05020</name>
</gene>
<accession>A0A1D3D117</accession>
<evidence type="ECO:0000256" key="1">
    <source>
        <dbReference type="SAM" id="MobiDB-lite"/>
    </source>
</evidence>
<dbReference type="EMBL" id="JROU02001202">
    <property type="protein sequence ID" value="OEH77123.1"/>
    <property type="molecule type" value="Genomic_DNA"/>
</dbReference>
<evidence type="ECO:0000313" key="3">
    <source>
        <dbReference type="Proteomes" id="UP000095192"/>
    </source>
</evidence>
<sequence>MAATASSRRHGGGSDARTGRGAPQRSRGAPRRKGAPPASKASTAAAALKLRQKERLEIAELNQRILIEMPPPGGEWTPPALAALHQEKQQEEAAPGSTRGGSMKPKYGILTEKVFTDLPLSNLWCLSTQQILERLFREEICSLDGTAALVLTPTRELAVQIFDVFKDVGR</sequence>